<organism evidence="1 2">
    <name type="scientific">Kitasatospora gansuensis</name>
    <dbReference type="NCBI Taxonomy" id="258050"/>
    <lineage>
        <taxon>Bacteria</taxon>
        <taxon>Bacillati</taxon>
        <taxon>Actinomycetota</taxon>
        <taxon>Actinomycetes</taxon>
        <taxon>Kitasatosporales</taxon>
        <taxon>Streptomycetaceae</taxon>
        <taxon>Kitasatospora</taxon>
    </lineage>
</organism>
<sequence>MEEPMYYVDRSDIHEGRIAEVRDGMSDLAAFAEAREPQLIAYHFYIDESESTMTTVAVHPDSASLELHMELGGPKFRAFGALIRMRSIDVYGRPSPAVVEQLRQKAEMLGGGTVTVHTRQAGFSRAHPPRDAT</sequence>
<evidence type="ECO:0000313" key="1">
    <source>
        <dbReference type="EMBL" id="MBB4946253.1"/>
    </source>
</evidence>
<keyword evidence="2" id="KW-1185">Reference proteome</keyword>
<dbReference type="Proteomes" id="UP000573327">
    <property type="component" value="Unassembled WGS sequence"/>
</dbReference>
<dbReference type="EMBL" id="JACHJR010000001">
    <property type="protein sequence ID" value="MBB4946253.1"/>
    <property type="molecule type" value="Genomic_DNA"/>
</dbReference>
<name>A0A7W7SAE4_9ACTN</name>
<reference evidence="1 2" key="1">
    <citation type="submission" date="2020-08" db="EMBL/GenBank/DDBJ databases">
        <title>Sequencing the genomes of 1000 actinobacteria strains.</title>
        <authorList>
            <person name="Klenk H.-P."/>
        </authorList>
    </citation>
    <scope>NUCLEOTIDE SEQUENCE [LARGE SCALE GENOMIC DNA]</scope>
    <source>
        <strain evidence="1 2">DSM 44786</strain>
    </source>
</reference>
<protein>
    <recommendedName>
        <fullName evidence="3">ABM domain-containing protein</fullName>
    </recommendedName>
</protein>
<dbReference type="Gene3D" id="3.30.70.100">
    <property type="match status" value="1"/>
</dbReference>
<comment type="caution">
    <text evidence="1">The sequence shown here is derived from an EMBL/GenBank/DDBJ whole genome shotgun (WGS) entry which is preliminary data.</text>
</comment>
<dbReference type="SUPFAM" id="SSF54909">
    <property type="entry name" value="Dimeric alpha+beta barrel"/>
    <property type="match status" value="1"/>
</dbReference>
<dbReference type="RefSeq" id="WP_184913165.1">
    <property type="nucleotide sequence ID" value="NZ_JACHJR010000001.1"/>
</dbReference>
<dbReference type="AlphaFoldDB" id="A0A7W7SAE4"/>
<proteinExistence type="predicted"/>
<evidence type="ECO:0008006" key="3">
    <source>
        <dbReference type="Google" id="ProtNLM"/>
    </source>
</evidence>
<dbReference type="InterPro" id="IPR011008">
    <property type="entry name" value="Dimeric_a/b-barrel"/>
</dbReference>
<gene>
    <name evidence="1" type="ORF">F4556_001788</name>
</gene>
<evidence type="ECO:0000313" key="2">
    <source>
        <dbReference type="Proteomes" id="UP000573327"/>
    </source>
</evidence>
<accession>A0A7W7SAE4</accession>